<feature type="region of interest" description="Disordered" evidence="1">
    <location>
        <begin position="1"/>
        <end position="42"/>
    </location>
</feature>
<dbReference type="AlphaFoldDB" id="A0A9W4DXU2"/>
<proteinExistence type="predicted"/>
<evidence type="ECO:0000256" key="1">
    <source>
        <dbReference type="SAM" id="MobiDB-lite"/>
    </source>
</evidence>
<dbReference type="EMBL" id="CAJSLV010000067">
    <property type="protein sequence ID" value="CAG6395852.1"/>
    <property type="molecule type" value="Genomic_DNA"/>
</dbReference>
<evidence type="ECO:0000313" key="2">
    <source>
        <dbReference type="EMBL" id="CAG6395852.1"/>
    </source>
</evidence>
<comment type="caution">
    <text evidence="2">The sequence shown here is derived from an EMBL/GenBank/DDBJ whole genome shotgun (WGS) entry which is preliminary data.</text>
</comment>
<keyword evidence="3" id="KW-1185">Reference proteome</keyword>
<organism evidence="2 3">
    <name type="scientific">Actinacidiphila cocklensis</name>
    <dbReference type="NCBI Taxonomy" id="887465"/>
    <lineage>
        <taxon>Bacteria</taxon>
        <taxon>Bacillati</taxon>
        <taxon>Actinomycetota</taxon>
        <taxon>Actinomycetes</taxon>
        <taxon>Kitasatosporales</taxon>
        <taxon>Streptomycetaceae</taxon>
        <taxon>Actinacidiphila</taxon>
    </lineage>
</organism>
<name>A0A9W4DXU2_9ACTN</name>
<sequence length="72" mass="7362">MGTDQSRPHHRAPHQGGLRLTPGTAGRPGGDSEDPQGSLAAGPVALCPWAGRMVLPGVRRLARRGGATSGRS</sequence>
<gene>
    <name evidence="2" type="ORF">SCOCK_370003</name>
</gene>
<dbReference type="Proteomes" id="UP001152519">
    <property type="component" value="Unassembled WGS sequence"/>
</dbReference>
<accession>A0A9W4DXU2</accession>
<evidence type="ECO:0000313" key="3">
    <source>
        <dbReference type="Proteomes" id="UP001152519"/>
    </source>
</evidence>
<protein>
    <submittedName>
        <fullName evidence="2">Uncharacterized protein</fullName>
    </submittedName>
</protein>
<reference evidence="2" key="1">
    <citation type="submission" date="2021-05" db="EMBL/GenBank/DDBJ databases">
        <authorList>
            <person name="Arsene-Ploetze F."/>
        </authorList>
    </citation>
    <scope>NUCLEOTIDE SEQUENCE</scope>
    <source>
        <strain evidence="2">DSM 42138</strain>
    </source>
</reference>